<dbReference type="Gene3D" id="3.90.1150.10">
    <property type="entry name" value="Aspartate Aminotransferase, domain 1"/>
    <property type="match status" value="1"/>
</dbReference>
<evidence type="ECO:0000313" key="3">
    <source>
        <dbReference type="Proteomes" id="UP001596337"/>
    </source>
</evidence>
<dbReference type="Gene3D" id="3.40.640.10">
    <property type="entry name" value="Type I PLP-dependent aspartate aminotransferase-like (Major domain)"/>
    <property type="match status" value="1"/>
</dbReference>
<dbReference type="Proteomes" id="UP001596337">
    <property type="component" value="Unassembled WGS sequence"/>
</dbReference>
<keyword evidence="3" id="KW-1185">Reference proteome</keyword>
<dbReference type="InterPro" id="IPR000192">
    <property type="entry name" value="Aminotrans_V_dom"/>
</dbReference>
<evidence type="ECO:0000313" key="2">
    <source>
        <dbReference type="EMBL" id="MFC6867927.1"/>
    </source>
</evidence>
<name>A0ABW2BY30_9PSEU</name>
<evidence type="ECO:0000259" key="1">
    <source>
        <dbReference type="Pfam" id="PF00266"/>
    </source>
</evidence>
<dbReference type="PANTHER" id="PTHR43586">
    <property type="entry name" value="CYSTEINE DESULFURASE"/>
    <property type="match status" value="1"/>
</dbReference>
<feature type="domain" description="Aminotransferase class V" evidence="1">
    <location>
        <begin position="51"/>
        <end position="282"/>
    </location>
</feature>
<dbReference type="Pfam" id="PF00266">
    <property type="entry name" value="Aminotran_5"/>
    <property type="match status" value="1"/>
</dbReference>
<dbReference type="InterPro" id="IPR015422">
    <property type="entry name" value="PyrdxlP-dep_Trfase_small"/>
</dbReference>
<keyword evidence="2" id="KW-0032">Aminotransferase</keyword>
<organism evidence="2 3">
    <name type="scientific">Haloechinothrix salitolerans</name>
    <dbReference type="NCBI Taxonomy" id="926830"/>
    <lineage>
        <taxon>Bacteria</taxon>
        <taxon>Bacillati</taxon>
        <taxon>Actinomycetota</taxon>
        <taxon>Actinomycetes</taxon>
        <taxon>Pseudonocardiales</taxon>
        <taxon>Pseudonocardiaceae</taxon>
        <taxon>Haloechinothrix</taxon>
    </lineage>
</organism>
<dbReference type="GO" id="GO:0008483">
    <property type="term" value="F:transaminase activity"/>
    <property type="evidence" value="ECO:0007669"/>
    <property type="project" value="UniProtKB-KW"/>
</dbReference>
<dbReference type="PANTHER" id="PTHR43586:SF21">
    <property type="entry name" value="PYRIDOXAL PHOSPHATE (PLP)-DEPENDENT ASPARTATE AMINOTRANSFERASE SUPERFAMILY"/>
    <property type="match status" value="1"/>
</dbReference>
<dbReference type="RefSeq" id="WP_345396177.1">
    <property type="nucleotide sequence ID" value="NZ_BAABLA010000025.1"/>
</dbReference>
<dbReference type="EMBL" id="JBHSXX010000001">
    <property type="protein sequence ID" value="MFC6867927.1"/>
    <property type="molecule type" value="Genomic_DNA"/>
</dbReference>
<gene>
    <name evidence="2" type="ORF">ACFQGD_12285</name>
</gene>
<proteinExistence type="predicted"/>
<dbReference type="InterPro" id="IPR015421">
    <property type="entry name" value="PyrdxlP-dep_Trfase_major"/>
</dbReference>
<comment type="caution">
    <text evidence="2">The sequence shown here is derived from an EMBL/GenBank/DDBJ whole genome shotgun (WGS) entry which is preliminary data.</text>
</comment>
<keyword evidence="2" id="KW-0808">Transferase</keyword>
<accession>A0ABW2BY30</accession>
<sequence length="348" mass="37104">MDLREARRLFDPEPGWLNTASYGLPPRPAWTALQEALDDWRHGRTSWEPWAEATERARASFARLVGASPGDIAVSSAVSQQVGLVAAALPAGARVLVPEMEFTSNLFPYYVQRERGVIVETVPLADLLDRIDDRVDVVALSVVQSATGEVTDLATVAARARGAGARVVVDATQAVGWHKIDVAHVDALVCAAYKWLCAPRGTSFCYLAQDLREQITPHAAGWYAGADVHASYYGPEMKLASDARRFDLSPAWHCWVGAAPALELIEQVGVAAIGEYDVGLANGFRAGLGLPPGDSAIVSLGADVIPHDADQRPAEAGIRAAARAGSLRASFHLYTTEADVDAAVEALS</sequence>
<dbReference type="InterPro" id="IPR015424">
    <property type="entry name" value="PyrdxlP-dep_Trfase"/>
</dbReference>
<reference evidence="3" key="1">
    <citation type="journal article" date="2019" name="Int. J. Syst. Evol. Microbiol.">
        <title>The Global Catalogue of Microorganisms (GCM) 10K type strain sequencing project: providing services to taxonomists for standard genome sequencing and annotation.</title>
        <authorList>
            <consortium name="The Broad Institute Genomics Platform"/>
            <consortium name="The Broad Institute Genome Sequencing Center for Infectious Disease"/>
            <person name="Wu L."/>
            <person name="Ma J."/>
        </authorList>
    </citation>
    <scope>NUCLEOTIDE SEQUENCE [LARGE SCALE GENOMIC DNA]</scope>
    <source>
        <strain evidence="3">KCTC 32255</strain>
    </source>
</reference>
<dbReference type="SUPFAM" id="SSF53383">
    <property type="entry name" value="PLP-dependent transferases"/>
    <property type="match status" value="1"/>
</dbReference>
<protein>
    <submittedName>
        <fullName evidence="2">Aminotransferase class V-fold PLP-dependent enzyme</fullName>
    </submittedName>
</protein>